<feature type="non-terminal residue" evidence="5">
    <location>
        <position position="1"/>
    </location>
</feature>
<accession>A0A7J6TN35</accession>
<reference evidence="5 6" key="1">
    <citation type="submission" date="2020-04" db="EMBL/GenBank/DDBJ databases">
        <title>Perkinsus olseni comparative genomics.</title>
        <authorList>
            <person name="Bogema D.R."/>
        </authorList>
    </citation>
    <scope>NUCLEOTIDE SEQUENCE [LARGE SCALE GENOMIC DNA]</scope>
    <source>
        <strain evidence="5">ATCC PRA-205</strain>
    </source>
</reference>
<dbReference type="GO" id="GO:0006508">
    <property type="term" value="P:proteolysis"/>
    <property type="evidence" value="ECO:0007669"/>
    <property type="project" value="InterPro"/>
</dbReference>
<protein>
    <recommendedName>
        <fullName evidence="2">subtilisin</fullName>
        <ecNumber evidence="2">3.4.21.62</ecNumber>
    </recommendedName>
</protein>
<dbReference type="PROSITE" id="PS51892">
    <property type="entry name" value="SUBTILASE"/>
    <property type="match status" value="1"/>
</dbReference>
<dbReference type="InterPro" id="IPR000209">
    <property type="entry name" value="Peptidase_S8/S53_dom"/>
</dbReference>
<feature type="domain" description="Peptidase S8/S53" evidence="4">
    <location>
        <begin position="3"/>
        <end position="127"/>
    </location>
</feature>
<proteinExistence type="inferred from homology"/>
<comment type="similarity">
    <text evidence="3">Belongs to the peptidase S8 family.</text>
</comment>
<evidence type="ECO:0000256" key="1">
    <source>
        <dbReference type="ARBA" id="ARBA00023529"/>
    </source>
</evidence>
<dbReference type="AlphaFoldDB" id="A0A7J6TN35"/>
<evidence type="ECO:0000259" key="4">
    <source>
        <dbReference type="Pfam" id="PF00082"/>
    </source>
</evidence>
<dbReference type="Gene3D" id="3.40.50.200">
    <property type="entry name" value="Peptidase S8/S53 domain"/>
    <property type="match status" value="1"/>
</dbReference>
<evidence type="ECO:0000313" key="5">
    <source>
        <dbReference type="EMBL" id="KAF4745720.1"/>
    </source>
</evidence>
<dbReference type="GO" id="GO:0004252">
    <property type="term" value="F:serine-type endopeptidase activity"/>
    <property type="evidence" value="ECO:0007669"/>
    <property type="project" value="UniProtKB-EC"/>
</dbReference>
<dbReference type="Pfam" id="PF00082">
    <property type="entry name" value="Peptidase_S8"/>
    <property type="match status" value="1"/>
</dbReference>
<dbReference type="SUPFAM" id="SSF52743">
    <property type="entry name" value="Subtilisin-like"/>
    <property type="match status" value="1"/>
</dbReference>
<organism evidence="5 6">
    <name type="scientific">Perkinsus olseni</name>
    <name type="common">Perkinsus atlanticus</name>
    <dbReference type="NCBI Taxonomy" id="32597"/>
    <lineage>
        <taxon>Eukaryota</taxon>
        <taxon>Sar</taxon>
        <taxon>Alveolata</taxon>
        <taxon>Perkinsozoa</taxon>
        <taxon>Perkinsea</taxon>
        <taxon>Perkinsida</taxon>
        <taxon>Perkinsidae</taxon>
        <taxon>Perkinsus</taxon>
    </lineage>
</organism>
<evidence type="ECO:0000313" key="6">
    <source>
        <dbReference type="Proteomes" id="UP000574390"/>
    </source>
</evidence>
<comment type="catalytic activity">
    <reaction evidence="1">
        <text>Hydrolysis of proteins with broad specificity for peptide bonds, and a preference for a large uncharged residue in P1. Hydrolyzes peptide amides.</text>
        <dbReference type="EC" id="3.4.21.62"/>
    </reaction>
</comment>
<dbReference type="EC" id="3.4.21.62" evidence="2"/>
<dbReference type="Proteomes" id="UP000574390">
    <property type="component" value="Unassembled WGS sequence"/>
</dbReference>
<evidence type="ECO:0000256" key="3">
    <source>
        <dbReference type="PROSITE-ProRule" id="PRU01240"/>
    </source>
</evidence>
<evidence type="ECO:0000256" key="2">
    <source>
        <dbReference type="ARBA" id="ARBA00023619"/>
    </source>
</evidence>
<gene>
    <name evidence="5" type="ORF">FOZ62_030741</name>
</gene>
<dbReference type="InterPro" id="IPR036852">
    <property type="entry name" value="Peptidase_S8/S53_dom_sf"/>
</dbReference>
<comment type="caution">
    <text evidence="3">Lacks conserved residue(s) required for the propagation of feature annotation.</text>
</comment>
<dbReference type="EMBL" id="JABANM010006567">
    <property type="protein sequence ID" value="KAF4745720.1"/>
    <property type="molecule type" value="Genomic_DNA"/>
</dbReference>
<name>A0A7J6TN35_PEROL</name>
<comment type="caution">
    <text evidence="5">The sequence shown here is derived from an EMBL/GenBank/DDBJ whole genome shotgun (WGS) entry which is preliminary data.</text>
</comment>
<sequence>FKSALQEAVAEGAMVVTSAGSEGKDISKNKIYPCAFAEEVDMLCVASVSNDDKLTDITNYAPYVSIGAPGEKVLSTLPTSILSRGYGYGSDAANAAAQVVGAASLLLSLGHTREYVKEYLLDSAHPVFYNDNGELFPSFGRLDAAGALKLSEATVDYCKRLGLGS</sequence>